<sequence length="44" mass="5115">MPSMSEVVPTMVYSIFIGANIDQKTKKYSVLFILFFFMVYLCVL</sequence>
<dbReference type="PATRIC" id="fig|1339352.3.peg.1104"/>
<dbReference type="Proteomes" id="UP000027661">
    <property type="component" value="Unassembled WGS sequence"/>
</dbReference>
<accession>A0A069SMD7</accession>
<comment type="caution">
    <text evidence="2">The sequence shown here is derived from an EMBL/GenBank/DDBJ whole genome shotgun (WGS) entry which is preliminary data.</text>
</comment>
<dbReference type="AlphaFoldDB" id="A0A069SMD7"/>
<evidence type="ECO:0000313" key="3">
    <source>
        <dbReference type="Proteomes" id="UP000027661"/>
    </source>
</evidence>
<reference evidence="2 3" key="1">
    <citation type="submission" date="2014-04" db="EMBL/GenBank/DDBJ databases">
        <authorList>
            <person name="Sears C."/>
            <person name="Carroll K."/>
            <person name="Sack B.R."/>
            <person name="Qadri F."/>
            <person name="Myers L.L."/>
            <person name="Chung G.-T."/>
            <person name="Escheverria P."/>
            <person name="Fraser C.M."/>
            <person name="Sadzewicz L."/>
            <person name="Shefchek K.A."/>
            <person name="Tallon L."/>
            <person name="Das S.P."/>
            <person name="Daugherty S."/>
            <person name="Mongodin E.F."/>
        </authorList>
    </citation>
    <scope>NUCLEOTIDE SEQUENCE [LARGE SCALE GENOMIC DNA]</scope>
    <source>
        <strain evidence="2 3">3975 RP4</strain>
    </source>
</reference>
<keyword evidence="1" id="KW-0472">Membrane</keyword>
<feature type="transmembrane region" description="Helical" evidence="1">
    <location>
        <begin position="28"/>
        <end position="43"/>
    </location>
</feature>
<organism evidence="2 3">
    <name type="scientific">Phocaeicola vulgatus str. 3975 RP4</name>
    <dbReference type="NCBI Taxonomy" id="1339352"/>
    <lineage>
        <taxon>Bacteria</taxon>
        <taxon>Pseudomonadati</taxon>
        <taxon>Bacteroidota</taxon>
        <taxon>Bacteroidia</taxon>
        <taxon>Bacteroidales</taxon>
        <taxon>Bacteroidaceae</taxon>
        <taxon>Phocaeicola</taxon>
    </lineage>
</organism>
<gene>
    <name evidence="2" type="ORF">M099_1142</name>
</gene>
<proteinExistence type="predicted"/>
<name>A0A069SMD7_PHOVU</name>
<protein>
    <submittedName>
        <fullName evidence="2">Uncharacterized protein</fullName>
    </submittedName>
</protein>
<keyword evidence="1" id="KW-1133">Transmembrane helix</keyword>
<evidence type="ECO:0000256" key="1">
    <source>
        <dbReference type="SAM" id="Phobius"/>
    </source>
</evidence>
<keyword evidence="1" id="KW-0812">Transmembrane</keyword>
<evidence type="ECO:0000313" key="2">
    <source>
        <dbReference type="EMBL" id="KDS55841.1"/>
    </source>
</evidence>
<dbReference type="EMBL" id="JNHM01000012">
    <property type="protein sequence ID" value="KDS55841.1"/>
    <property type="molecule type" value="Genomic_DNA"/>
</dbReference>